<dbReference type="CDD" id="cd00519">
    <property type="entry name" value="Lipase_3"/>
    <property type="match status" value="1"/>
</dbReference>
<organism evidence="2 3">
    <name type="scientific">Acrobeloides nanus</name>
    <dbReference type="NCBI Taxonomy" id="290746"/>
    <lineage>
        <taxon>Eukaryota</taxon>
        <taxon>Metazoa</taxon>
        <taxon>Ecdysozoa</taxon>
        <taxon>Nematoda</taxon>
        <taxon>Chromadorea</taxon>
        <taxon>Rhabditida</taxon>
        <taxon>Tylenchina</taxon>
        <taxon>Cephalobomorpha</taxon>
        <taxon>Cephaloboidea</taxon>
        <taxon>Cephalobidae</taxon>
        <taxon>Acrobeloides</taxon>
    </lineage>
</organism>
<accession>A0A914EB26</accession>
<evidence type="ECO:0000313" key="3">
    <source>
        <dbReference type="WBParaSite" id="ACRNAN_scaffold6934.g13764.t1"/>
    </source>
</evidence>
<feature type="domain" description="Fungal lipase-type" evidence="1">
    <location>
        <begin position="14"/>
        <end position="134"/>
    </location>
</feature>
<protein>
    <submittedName>
        <fullName evidence="3">Fungal lipase-like domain-containing protein</fullName>
    </submittedName>
</protein>
<dbReference type="AlphaFoldDB" id="A0A914EB26"/>
<evidence type="ECO:0000313" key="2">
    <source>
        <dbReference type="Proteomes" id="UP000887540"/>
    </source>
</evidence>
<dbReference type="InterPro" id="IPR002921">
    <property type="entry name" value="Fungal_lipase-type"/>
</dbReference>
<dbReference type="WBParaSite" id="ACRNAN_scaffold6934.g13764.t1">
    <property type="protein sequence ID" value="ACRNAN_scaffold6934.g13764.t1"/>
    <property type="gene ID" value="ACRNAN_scaffold6934.g13764"/>
</dbReference>
<dbReference type="Gene3D" id="3.40.50.1820">
    <property type="entry name" value="alpha/beta hydrolase"/>
    <property type="match status" value="1"/>
</dbReference>
<evidence type="ECO:0000259" key="1">
    <source>
        <dbReference type="Pfam" id="PF01764"/>
    </source>
</evidence>
<sequence>MVIKLSLFRLEGDESLFDSKVSFIGGGSVSEYFYNAWKAVWDGGMQDDLLSAKNSYPNYQLWVTGHSLGGSMASIAAAYVAYLGYFPSSQITFYTFGQPRTGDKSFAATHDSLLPQSYRVTHSLDIVPHLPTENFESYYHHKNEVFYNNDMTPGSSYVECDADESKSCSDGNLLDLSINDHLHYFNKDVSGYGACGCTC</sequence>
<proteinExistence type="predicted"/>
<dbReference type="InterPro" id="IPR029058">
    <property type="entry name" value="AB_hydrolase_fold"/>
</dbReference>
<name>A0A914EB26_9BILA</name>
<reference evidence="3" key="1">
    <citation type="submission" date="2022-11" db="UniProtKB">
        <authorList>
            <consortium name="WormBaseParasite"/>
        </authorList>
    </citation>
    <scope>IDENTIFICATION</scope>
</reference>
<dbReference type="Pfam" id="PF01764">
    <property type="entry name" value="Lipase_3"/>
    <property type="match status" value="1"/>
</dbReference>
<dbReference type="PANTHER" id="PTHR45908">
    <property type="entry name" value="PROTEIN CBG11750-RELATED"/>
    <property type="match status" value="1"/>
</dbReference>
<dbReference type="GO" id="GO:0006629">
    <property type="term" value="P:lipid metabolic process"/>
    <property type="evidence" value="ECO:0007669"/>
    <property type="project" value="InterPro"/>
</dbReference>
<keyword evidence="2" id="KW-1185">Reference proteome</keyword>
<dbReference type="Proteomes" id="UP000887540">
    <property type="component" value="Unplaced"/>
</dbReference>
<dbReference type="SUPFAM" id="SSF53474">
    <property type="entry name" value="alpha/beta-Hydrolases"/>
    <property type="match status" value="1"/>
</dbReference>